<protein>
    <submittedName>
        <fullName evidence="1">Uncharacterized protein</fullName>
    </submittedName>
</protein>
<evidence type="ECO:0000313" key="1">
    <source>
        <dbReference type="EMBL" id="SDX78684.1"/>
    </source>
</evidence>
<sequence>MGLSSFFKNLFGSANKTSSKLADKAEIAVEQVKETAMPYLEKTEKFTQETFEQVKEASEPLIEKAESFSAEAKEVVSDYAEKTNEAIADVIKKVKERASDENTNKS</sequence>
<dbReference type="OrthoDB" id="1371949at2"/>
<accession>A0A1H3EL54</accession>
<dbReference type="RefSeq" id="WP_091434442.1">
    <property type="nucleotide sequence ID" value="NZ_FNMV01000015.1"/>
</dbReference>
<dbReference type="Gene3D" id="1.20.120.20">
    <property type="entry name" value="Apolipoprotein"/>
    <property type="match status" value="1"/>
</dbReference>
<gene>
    <name evidence="1" type="ORF">SAMN05444338_11535</name>
</gene>
<dbReference type="STRING" id="229203.SAMN05444338_11535"/>
<dbReference type="Proteomes" id="UP000198569">
    <property type="component" value="Unassembled WGS sequence"/>
</dbReference>
<keyword evidence="2" id="KW-1185">Reference proteome</keyword>
<organism evidence="1 2">
    <name type="scientific">Flavobacterium degerlachei</name>
    <dbReference type="NCBI Taxonomy" id="229203"/>
    <lineage>
        <taxon>Bacteria</taxon>
        <taxon>Pseudomonadati</taxon>
        <taxon>Bacteroidota</taxon>
        <taxon>Flavobacteriia</taxon>
        <taxon>Flavobacteriales</taxon>
        <taxon>Flavobacteriaceae</taxon>
        <taxon>Flavobacterium</taxon>
    </lineage>
</organism>
<proteinExistence type="predicted"/>
<evidence type="ECO:0000313" key="2">
    <source>
        <dbReference type="Proteomes" id="UP000198569"/>
    </source>
</evidence>
<reference evidence="2" key="1">
    <citation type="submission" date="2016-10" db="EMBL/GenBank/DDBJ databases">
        <authorList>
            <person name="Varghese N."/>
            <person name="Submissions S."/>
        </authorList>
    </citation>
    <scope>NUCLEOTIDE SEQUENCE [LARGE SCALE GENOMIC DNA]</scope>
    <source>
        <strain evidence="2">DSM 15718</strain>
    </source>
</reference>
<dbReference type="SUPFAM" id="SSF58113">
    <property type="entry name" value="Apolipoprotein A-I"/>
    <property type="match status" value="1"/>
</dbReference>
<dbReference type="AlphaFoldDB" id="A0A1H3EL54"/>
<name>A0A1H3EL54_9FLAO</name>
<dbReference type="EMBL" id="FNMV01000015">
    <property type="protein sequence ID" value="SDX78684.1"/>
    <property type="molecule type" value="Genomic_DNA"/>
</dbReference>